<dbReference type="EMBL" id="QFRJ01000003">
    <property type="protein sequence ID" value="PWH86171.1"/>
    <property type="molecule type" value="Genomic_DNA"/>
</dbReference>
<feature type="transmembrane region" description="Helical" evidence="1">
    <location>
        <begin position="24"/>
        <end position="46"/>
    </location>
</feature>
<name>A0A2U2XEP5_9FLAO</name>
<evidence type="ECO:0000256" key="1">
    <source>
        <dbReference type="SAM" id="Phobius"/>
    </source>
</evidence>
<keyword evidence="1" id="KW-0812">Transmembrane</keyword>
<proteinExistence type="predicted"/>
<evidence type="ECO:0000313" key="3">
    <source>
        <dbReference type="Proteomes" id="UP000245370"/>
    </source>
</evidence>
<feature type="transmembrane region" description="Helical" evidence="1">
    <location>
        <begin position="149"/>
        <end position="169"/>
    </location>
</feature>
<keyword evidence="3" id="KW-1185">Reference proteome</keyword>
<comment type="caution">
    <text evidence="2">The sequence shown here is derived from an EMBL/GenBank/DDBJ whole genome shotgun (WGS) entry which is preliminary data.</text>
</comment>
<organism evidence="2 3">
    <name type="scientific">Brumimicrobium oceani</name>
    <dbReference type="NCBI Taxonomy" id="2100725"/>
    <lineage>
        <taxon>Bacteria</taxon>
        <taxon>Pseudomonadati</taxon>
        <taxon>Bacteroidota</taxon>
        <taxon>Flavobacteriia</taxon>
        <taxon>Flavobacteriales</taxon>
        <taxon>Crocinitomicaceae</taxon>
        <taxon>Brumimicrobium</taxon>
    </lineage>
</organism>
<reference evidence="2 3" key="1">
    <citation type="submission" date="2018-05" db="EMBL/GenBank/DDBJ databases">
        <title>Brumimicrobium oceani sp. nov., isolated from coastal sediment.</title>
        <authorList>
            <person name="Kou Y."/>
        </authorList>
    </citation>
    <scope>NUCLEOTIDE SEQUENCE [LARGE SCALE GENOMIC DNA]</scope>
    <source>
        <strain evidence="2 3">C305</strain>
    </source>
</reference>
<dbReference type="Proteomes" id="UP000245370">
    <property type="component" value="Unassembled WGS sequence"/>
</dbReference>
<feature type="transmembrane region" description="Helical" evidence="1">
    <location>
        <begin position="103"/>
        <end position="120"/>
    </location>
</feature>
<reference evidence="2 3" key="2">
    <citation type="submission" date="2018-05" db="EMBL/GenBank/DDBJ databases">
        <authorList>
            <person name="Lanie J.A."/>
            <person name="Ng W.-L."/>
            <person name="Kazmierczak K.M."/>
            <person name="Andrzejewski T.M."/>
            <person name="Davidsen T.M."/>
            <person name="Wayne K.J."/>
            <person name="Tettelin H."/>
            <person name="Glass J.I."/>
            <person name="Rusch D."/>
            <person name="Podicherti R."/>
            <person name="Tsui H.-C.T."/>
            <person name="Winkler M.E."/>
        </authorList>
    </citation>
    <scope>NUCLEOTIDE SEQUENCE [LARGE SCALE GENOMIC DNA]</scope>
    <source>
        <strain evidence="2 3">C305</strain>
    </source>
</reference>
<sequence length="177" mass="20074">MSYQQEELPNSKDINTETKRPNSLTVLLVLSAIYIVMSLSATFQAISNGPLTQNQLEQETSEFYGSMVELRNQGLGEELTDMAEVMVETSVYINNEVYQLTNYLRLIELIIGAASLVLMFQLKKIGFHIYLFYSLFPIITTYITLPQELILTASIVVMVFIGALFALLYGTKLKYMK</sequence>
<keyword evidence="1" id="KW-0472">Membrane</keyword>
<evidence type="ECO:0000313" key="2">
    <source>
        <dbReference type="EMBL" id="PWH86171.1"/>
    </source>
</evidence>
<accession>A0A2U2XEP5</accession>
<dbReference type="RefSeq" id="WP_109358980.1">
    <property type="nucleotide sequence ID" value="NZ_QFRJ01000003.1"/>
</dbReference>
<dbReference type="OrthoDB" id="1467410at2"/>
<keyword evidence="1" id="KW-1133">Transmembrane helix</keyword>
<gene>
    <name evidence="2" type="ORF">DIT68_06345</name>
</gene>
<dbReference type="AlphaFoldDB" id="A0A2U2XEP5"/>
<feature type="transmembrane region" description="Helical" evidence="1">
    <location>
        <begin position="127"/>
        <end position="143"/>
    </location>
</feature>
<protein>
    <submittedName>
        <fullName evidence="2">Uncharacterized protein</fullName>
    </submittedName>
</protein>